<dbReference type="RefSeq" id="WP_347704580.1">
    <property type="nucleotide sequence ID" value="NZ_JBDPZD010000002.1"/>
</dbReference>
<accession>A0ABV0G220</accession>
<evidence type="ECO:0000313" key="7">
    <source>
        <dbReference type="Proteomes" id="UP001495147"/>
    </source>
</evidence>
<dbReference type="Proteomes" id="UP001495147">
    <property type="component" value="Unassembled WGS sequence"/>
</dbReference>
<evidence type="ECO:0000259" key="4">
    <source>
        <dbReference type="PROSITE" id="PS50111"/>
    </source>
</evidence>
<dbReference type="CDD" id="cd06225">
    <property type="entry name" value="HAMP"/>
    <property type="match status" value="1"/>
</dbReference>
<dbReference type="Pfam" id="PF12729">
    <property type="entry name" value="4HB_MCP_1"/>
    <property type="match status" value="1"/>
</dbReference>
<dbReference type="PROSITE" id="PS50111">
    <property type="entry name" value="CHEMOTAXIS_TRANSDUC_2"/>
    <property type="match status" value="1"/>
</dbReference>
<dbReference type="Pfam" id="PF00015">
    <property type="entry name" value="MCPsignal"/>
    <property type="match status" value="1"/>
</dbReference>
<dbReference type="SUPFAM" id="SSF58104">
    <property type="entry name" value="Methyl-accepting chemotaxis protein (MCP) signaling domain"/>
    <property type="match status" value="1"/>
</dbReference>
<protein>
    <submittedName>
        <fullName evidence="6">Methyl-accepting chemotaxis protein</fullName>
    </submittedName>
</protein>
<keyword evidence="1" id="KW-0488">Methylation</keyword>
<sequence>MDALRGFSIGRRLLLGFGLMLALLLLAVAVGWNRLGAFNERVSGLMHGEARAAQLASELDAGAQAMLNAVSVAITTDSVGDIDKSAKRVETLRAEAGKMHQGLAKAVEGSSSQAAYDRVKAKEQDFAQAVEKLLSVVRSGDMDAARQAFNDKATREASASYLAALAALRDEEEALLSAAEAAAGTTYTYSRSVLATVAVLAAGVAVFLGLAITRTIVGPARQAMHIAQGIAAGDLRQDISPRGRDELTDLFIAMQAMQSALSDVVGTVRSNADSVATASSEIAEGNQDLSHRTENQASALQETAGAMDRLGDVVRQNTSSATQANQLARSASQVAEQGGEVVTEVVSTMRGINDSSRRISDIIGVIDSIAFQTNILALNAAVEAARAGEQGRGFAVVASEVRSLAQRSADAAKEIKQLITHSVEQVERGTAQADRAGSTMTEIVQSIRRVTDIVSEISAASEEQNGDVAQVGQAIGQMDQATQQNAALVEQSAAAAESLSQQAKQLVQAVALFKLRG</sequence>
<comment type="caution">
    <text evidence="6">The sequence shown here is derived from an EMBL/GenBank/DDBJ whole genome shotgun (WGS) entry which is preliminary data.</text>
</comment>
<dbReference type="InterPro" id="IPR051310">
    <property type="entry name" value="MCP_chemotaxis"/>
</dbReference>
<dbReference type="Gene3D" id="1.10.287.950">
    <property type="entry name" value="Methyl-accepting chemotaxis protein"/>
    <property type="match status" value="1"/>
</dbReference>
<evidence type="ECO:0000256" key="3">
    <source>
        <dbReference type="PROSITE-ProRule" id="PRU00284"/>
    </source>
</evidence>
<gene>
    <name evidence="6" type="ORF">ABDJ85_09825</name>
</gene>
<proteinExistence type="inferred from homology"/>
<organism evidence="6 7">
    <name type="scientific">Roseateles paludis</name>
    <dbReference type="NCBI Taxonomy" id="3145238"/>
    <lineage>
        <taxon>Bacteria</taxon>
        <taxon>Pseudomonadati</taxon>
        <taxon>Pseudomonadota</taxon>
        <taxon>Betaproteobacteria</taxon>
        <taxon>Burkholderiales</taxon>
        <taxon>Sphaerotilaceae</taxon>
        <taxon>Roseateles</taxon>
    </lineage>
</organism>
<keyword evidence="3" id="KW-0807">Transducer</keyword>
<dbReference type="PANTHER" id="PTHR43531">
    <property type="entry name" value="PROTEIN ICFG"/>
    <property type="match status" value="1"/>
</dbReference>
<feature type="domain" description="Methyl-accepting transducer" evidence="4">
    <location>
        <begin position="271"/>
        <end position="500"/>
    </location>
</feature>
<feature type="domain" description="HAMP" evidence="5">
    <location>
        <begin position="214"/>
        <end position="266"/>
    </location>
</feature>
<dbReference type="InterPro" id="IPR003660">
    <property type="entry name" value="HAMP_dom"/>
</dbReference>
<dbReference type="InterPro" id="IPR024478">
    <property type="entry name" value="HlyB_4HB_MCP"/>
</dbReference>
<keyword evidence="7" id="KW-1185">Reference proteome</keyword>
<dbReference type="Pfam" id="PF00672">
    <property type="entry name" value="HAMP"/>
    <property type="match status" value="1"/>
</dbReference>
<dbReference type="PANTHER" id="PTHR43531:SF14">
    <property type="entry name" value="METHYL-ACCEPTING CHEMOTAXIS PROTEIN I-RELATED"/>
    <property type="match status" value="1"/>
</dbReference>
<dbReference type="InterPro" id="IPR004089">
    <property type="entry name" value="MCPsignal_dom"/>
</dbReference>
<comment type="similarity">
    <text evidence="2">Belongs to the methyl-accepting chemotaxis (MCP) protein family.</text>
</comment>
<name>A0ABV0G220_9BURK</name>
<dbReference type="SMART" id="SM00304">
    <property type="entry name" value="HAMP"/>
    <property type="match status" value="1"/>
</dbReference>
<dbReference type="PROSITE" id="PS50885">
    <property type="entry name" value="HAMP"/>
    <property type="match status" value="1"/>
</dbReference>
<dbReference type="EMBL" id="JBDPZD010000002">
    <property type="protein sequence ID" value="MEO3691768.1"/>
    <property type="molecule type" value="Genomic_DNA"/>
</dbReference>
<reference evidence="6 7" key="1">
    <citation type="submission" date="2024-05" db="EMBL/GenBank/DDBJ databases">
        <title>Roseateles sp. DJS-2-20 16S ribosomal RNA gene Genome sequencing and assembly.</title>
        <authorList>
            <person name="Woo H."/>
        </authorList>
    </citation>
    <scope>NUCLEOTIDE SEQUENCE [LARGE SCALE GENOMIC DNA]</scope>
    <source>
        <strain evidence="6 7">DJS-2-20</strain>
    </source>
</reference>
<dbReference type="SMART" id="SM00283">
    <property type="entry name" value="MA"/>
    <property type="match status" value="1"/>
</dbReference>
<evidence type="ECO:0000313" key="6">
    <source>
        <dbReference type="EMBL" id="MEO3691768.1"/>
    </source>
</evidence>
<evidence type="ECO:0000256" key="2">
    <source>
        <dbReference type="ARBA" id="ARBA00029447"/>
    </source>
</evidence>
<evidence type="ECO:0000259" key="5">
    <source>
        <dbReference type="PROSITE" id="PS50885"/>
    </source>
</evidence>
<evidence type="ECO:0000256" key="1">
    <source>
        <dbReference type="ARBA" id="ARBA00022481"/>
    </source>
</evidence>
<dbReference type="CDD" id="cd11386">
    <property type="entry name" value="MCP_signal"/>
    <property type="match status" value="1"/>
</dbReference>